<dbReference type="Pfam" id="PF19054">
    <property type="entry name" value="DUF5753"/>
    <property type="match status" value="1"/>
</dbReference>
<evidence type="ECO:0000259" key="1">
    <source>
        <dbReference type="Pfam" id="PF19054"/>
    </source>
</evidence>
<evidence type="ECO:0000313" key="2">
    <source>
        <dbReference type="EMBL" id="GAA4240581.1"/>
    </source>
</evidence>
<organism evidence="2 3">
    <name type="scientific">Actinomadura meridiana</name>
    <dbReference type="NCBI Taxonomy" id="559626"/>
    <lineage>
        <taxon>Bacteria</taxon>
        <taxon>Bacillati</taxon>
        <taxon>Actinomycetota</taxon>
        <taxon>Actinomycetes</taxon>
        <taxon>Streptosporangiales</taxon>
        <taxon>Thermomonosporaceae</taxon>
        <taxon>Actinomadura</taxon>
    </lineage>
</organism>
<name>A0ABP8CL61_9ACTN</name>
<accession>A0ABP8CL61</accession>
<dbReference type="Proteomes" id="UP001501710">
    <property type="component" value="Unassembled WGS sequence"/>
</dbReference>
<feature type="domain" description="DUF5753" evidence="1">
    <location>
        <begin position="59"/>
        <end position="231"/>
    </location>
</feature>
<keyword evidence="3" id="KW-1185">Reference proteome</keyword>
<protein>
    <submittedName>
        <fullName evidence="2">Helix-turn-helix transcriptional regulator</fullName>
    </submittedName>
</protein>
<reference evidence="3" key="1">
    <citation type="journal article" date="2019" name="Int. J. Syst. Evol. Microbiol.">
        <title>The Global Catalogue of Microorganisms (GCM) 10K type strain sequencing project: providing services to taxonomists for standard genome sequencing and annotation.</title>
        <authorList>
            <consortium name="The Broad Institute Genomics Platform"/>
            <consortium name="The Broad Institute Genome Sequencing Center for Infectious Disease"/>
            <person name="Wu L."/>
            <person name="Ma J."/>
        </authorList>
    </citation>
    <scope>NUCLEOTIDE SEQUENCE [LARGE SCALE GENOMIC DNA]</scope>
    <source>
        <strain evidence="3">JCM 17440</strain>
    </source>
</reference>
<gene>
    <name evidence="2" type="ORF">GCM10022254_65800</name>
</gene>
<evidence type="ECO:0000313" key="3">
    <source>
        <dbReference type="Proteomes" id="UP001501710"/>
    </source>
</evidence>
<sequence length="237" mass="26167">MADALGCTPQWISTMESGRKVSEQSALDLDTFFKTGGHFHRLWKLIKDVELQTTLPPGFSEYAQREQKASSMRVFSALLVNGLFQNEEYARAVLGADRSTGLDELVLQRMERQAVLLRDPPPFVSFAIDETVLHRMVGGTEVMKGQIEFLLELEQRPNIMLNVVPQSVGYYAGLGGSFTLLNVDGADVAYSESAGVGILIEQPDRVPGFALRWELLKGHAHSAAESRAMIRAVLEGL</sequence>
<dbReference type="InterPro" id="IPR043917">
    <property type="entry name" value="DUF5753"/>
</dbReference>
<dbReference type="EMBL" id="BAABAS010000026">
    <property type="protein sequence ID" value="GAA4240581.1"/>
    <property type="molecule type" value="Genomic_DNA"/>
</dbReference>
<proteinExistence type="predicted"/>
<comment type="caution">
    <text evidence="2">The sequence shown here is derived from an EMBL/GenBank/DDBJ whole genome shotgun (WGS) entry which is preliminary data.</text>
</comment>